<dbReference type="Gene3D" id="3.40.50.2300">
    <property type="match status" value="2"/>
</dbReference>
<dbReference type="PANTHER" id="PTHR47628:SF1">
    <property type="entry name" value="ALIPHATIC AMIDASE EXPRESSION-REGULATING PROTEIN"/>
    <property type="match status" value="1"/>
</dbReference>
<comment type="caution">
    <text evidence="2">The sequence shown here is derived from an EMBL/GenBank/DDBJ whole genome shotgun (WGS) entry which is preliminary data.</text>
</comment>
<dbReference type="CDD" id="cd06357">
    <property type="entry name" value="PBP1_AmiC"/>
    <property type="match status" value="1"/>
</dbReference>
<name>A0A261VR45_9BORD</name>
<dbReference type="InterPro" id="IPR028082">
    <property type="entry name" value="Peripla_BP_I"/>
</dbReference>
<sequence>MTQTPAGDAAAPSPATPPAASQGQAGWRIGVLYSRSGVTATTESQHFFGTVLAVEEINALGGVLGRPLEPVVYDPRSDSEEYRRLAARLLLDDEVGVIFGGCTSHCRKAMLPVVERSNSLLWYASVYEGFEYSPNVIYTGAAPNQGSMQLAAYLIQHCGSRIFLVGADYIYPRETNRIMRETVEQRGGEILDETYLRLGCDQAEIADVVDDIRRIQPDVVFSTLIGSDAERFYRCYHEAGLSAERIPIASLTLTEAEVAQIGPALCAGHITAATYFNSVDTPANAPFLERWRARFGARPASVYSEASYSQMHLFARALQRVGGMDTRRLVQAVHQVAFDAPGGRLAVLSENNHCVLTPRIGICRDDGAFDVVWQSPEAVRPDPYLTALGLDALWLG</sequence>
<evidence type="ECO:0000256" key="1">
    <source>
        <dbReference type="SAM" id="MobiDB-lite"/>
    </source>
</evidence>
<feature type="region of interest" description="Disordered" evidence="1">
    <location>
        <begin position="1"/>
        <end position="23"/>
    </location>
</feature>
<dbReference type="GO" id="GO:0033218">
    <property type="term" value="F:amide binding"/>
    <property type="evidence" value="ECO:0007669"/>
    <property type="project" value="InterPro"/>
</dbReference>
<proteinExistence type="predicted"/>
<reference evidence="3" key="1">
    <citation type="submission" date="2017-05" db="EMBL/GenBank/DDBJ databases">
        <title>Complete and WGS of Bordetella genogroups.</title>
        <authorList>
            <person name="Spilker T."/>
            <person name="Lipuma J."/>
        </authorList>
    </citation>
    <scope>NUCLEOTIDE SEQUENCE [LARGE SCALE GENOMIC DNA]</scope>
    <source>
        <strain evidence="3">AU8256</strain>
    </source>
</reference>
<dbReference type="PRINTS" id="PR00337">
    <property type="entry name" value="LEUILEVALBP"/>
</dbReference>
<dbReference type="Pfam" id="PF13433">
    <property type="entry name" value="Peripla_BP_5"/>
    <property type="match status" value="1"/>
</dbReference>
<dbReference type="Proteomes" id="UP000215633">
    <property type="component" value="Unassembled WGS sequence"/>
</dbReference>
<dbReference type="PANTHER" id="PTHR47628">
    <property type="match status" value="1"/>
</dbReference>
<organism evidence="2 3">
    <name type="scientific">Bordetella genomosp. 2</name>
    <dbReference type="NCBI Taxonomy" id="1983456"/>
    <lineage>
        <taxon>Bacteria</taxon>
        <taxon>Pseudomonadati</taxon>
        <taxon>Pseudomonadota</taxon>
        <taxon>Betaproteobacteria</taxon>
        <taxon>Burkholderiales</taxon>
        <taxon>Alcaligenaceae</taxon>
        <taxon>Bordetella</taxon>
    </lineage>
</organism>
<evidence type="ECO:0000313" key="2">
    <source>
        <dbReference type="EMBL" id="OZI76576.1"/>
    </source>
</evidence>
<dbReference type="SUPFAM" id="SSF53822">
    <property type="entry name" value="Periplasmic binding protein-like I"/>
    <property type="match status" value="1"/>
</dbReference>
<keyword evidence="3" id="KW-1185">Reference proteome</keyword>
<gene>
    <name evidence="2" type="ORF">CAL24_15790</name>
</gene>
<dbReference type="EMBL" id="NEVT01000006">
    <property type="protein sequence ID" value="OZI76576.1"/>
    <property type="molecule type" value="Genomic_DNA"/>
</dbReference>
<dbReference type="InterPro" id="IPR039570">
    <property type="entry name" value="AmiC_PBP1"/>
</dbReference>
<evidence type="ECO:0000313" key="3">
    <source>
        <dbReference type="Proteomes" id="UP000215633"/>
    </source>
</evidence>
<accession>A0A261VR45</accession>
<dbReference type="GO" id="GO:0006865">
    <property type="term" value="P:amino acid transport"/>
    <property type="evidence" value="ECO:0007669"/>
    <property type="project" value="InterPro"/>
</dbReference>
<dbReference type="AlphaFoldDB" id="A0A261VR45"/>
<dbReference type="InterPro" id="IPR000709">
    <property type="entry name" value="Leu_Ile_Val-bd"/>
</dbReference>
<dbReference type="RefSeq" id="WP_028354719.1">
    <property type="nucleotide sequence ID" value="NZ_NEVT01000006.1"/>
</dbReference>
<protein>
    <submittedName>
        <fullName evidence="2">Amino acid ABC transporter substrate-binding protein</fullName>
    </submittedName>
</protein>